<dbReference type="PANTHER" id="PTHR11474">
    <property type="entry name" value="TYROSINASE FAMILY MEMBER"/>
    <property type="match status" value="1"/>
</dbReference>
<keyword evidence="1" id="KW-0479">Metal-binding</keyword>
<accession>A0A6G1HXT1</accession>
<feature type="domain" description="Tyrosinase copper-binding" evidence="4">
    <location>
        <begin position="95"/>
        <end position="112"/>
    </location>
</feature>
<organism evidence="6 7">
    <name type="scientific">Trichodelitschia bisporula</name>
    <dbReference type="NCBI Taxonomy" id="703511"/>
    <lineage>
        <taxon>Eukaryota</taxon>
        <taxon>Fungi</taxon>
        <taxon>Dikarya</taxon>
        <taxon>Ascomycota</taxon>
        <taxon>Pezizomycotina</taxon>
        <taxon>Dothideomycetes</taxon>
        <taxon>Dothideomycetes incertae sedis</taxon>
        <taxon>Phaeotrichales</taxon>
        <taxon>Phaeotrichaceae</taxon>
        <taxon>Trichodelitschia</taxon>
    </lineage>
</organism>
<protein>
    <submittedName>
        <fullName evidence="6">Di-copper centre-containing protein</fullName>
    </submittedName>
</protein>
<dbReference type="Pfam" id="PF00264">
    <property type="entry name" value="Tyrosinase"/>
    <property type="match status" value="1"/>
</dbReference>
<dbReference type="GO" id="GO:0046872">
    <property type="term" value="F:metal ion binding"/>
    <property type="evidence" value="ECO:0007669"/>
    <property type="project" value="UniProtKB-KW"/>
</dbReference>
<keyword evidence="7" id="KW-1185">Reference proteome</keyword>
<dbReference type="Proteomes" id="UP000799640">
    <property type="component" value="Unassembled WGS sequence"/>
</dbReference>
<evidence type="ECO:0000259" key="4">
    <source>
        <dbReference type="PROSITE" id="PS00497"/>
    </source>
</evidence>
<dbReference type="PROSITE" id="PS00498">
    <property type="entry name" value="TYROSINASE_2"/>
    <property type="match status" value="1"/>
</dbReference>
<proteinExistence type="predicted"/>
<evidence type="ECO:0000313" key="6">
    <source>
        <dbReference type="EMBL" id="KAF2400676.1"/>
    </source>
</evidence>
<dbReference type="InterPro" id="IPR002227">
    <property type="entry name" value="Tyrosinase_Cu-bd"/>
</dbReference>
<dbReference type="InterPro" id="IPR050316">
    <property type="entry name" value="Tyrosinase/Hemocyanin"/>
</dbReference>
<evidence type="ECO:0000259" key="5">
    <source>
        <dbReference type="PROSITE" id="PS00498"/>
    </source>
</evidence>
<dbReference type="SUPFAM" id="SSF48056">
    <property type="entry name" value="Di-copper centre-containing domain"/>
    <property type="match status" value="1"/>
</dbReference>
<feature type="domain" description="Tyrosinase copper-binding" evidence="5">
    <location>
        <begin position="274"/>
        <end position="285"/>
    </location>
</feature>
<evidence type="ECO:0000313" key="7">
    <source>
        <dbReference type="Proteomes" id="UP000799640"/>
    </source>
</evidence>
<reference evidence="6" key="1">
    <citation type="journal article" date="2020" name="Stud. Mycol.">
        <title>101 Dothideomycetes genomes: a test case for predicting lifestyles and emergence of pathogens.</title>
        <authorList>
            <person name="Haridas S."/>
            <person name="Albert R."/>
            <person name="Binder M."/>
            <person name="Bloem J."/>
            <person name="Labutti K."/>
            <person name="Salamov A."/>
            <person name="Andreopoulos B."/>
            <person name="Baker S."/>
            <person name="Barry K."/>
            <person name="Bills G."/>
            <person name="Bluhm B."/>
            <person name="Cannon C."/>
            <person name="Castanera R."/>
            <person name="Culley D."/>
            <person name="Daum C."/>
            <person name="Ezra D."/>
            <person name="Gonzalez J."/>
            <person name="Henrissat B."/>
            <person name="Kuo A."/>
            <person name="Liang C."/>
            <person name="Lipzen A."/>
            <person name="Lutzoni F."/>
            <person name="Magnuson J."/>
            <person name="Mondo S."/>
            <person name="Nolan M."/>
            <person name="Ohm R."/>
            <person name="Pangilinan J."/>
            <person name="Park H.-J."/>
            <person name="Ramirez L."/>
            <person name="Alfaro M."/>
            <person name="Sun H."/>
            <person name="Tritt A."/>
            <person name="Yoshinaga Y."/>
            <person name="Zwiers L.-H."/>
            <person name="Turgeon B."/>
            <person name="Goodwin S."/>
            <person name="Spatafora J."/>
            <person name="Crous P."/>
            <person name="Grigoriev I."/>
        </authorList>
    </citation>
    <scope>NUCLEOTIDE SEQUENCE</scope>
    <source>
        <strain evidence="6">CBS 262.69</strain>
    </source>
</reference>
<dbReference type="GO" id="GO:0016491">
    <property type="term" value="F:oxidoreductase activity"/>
    <property type="evidence" value="ECO:0007669"/>
    <property type="project" value="UniProtKB-KW"/>
</dbReference>
<name>A0A6G1HXT1_9PEZI</name>
<evidence type="ECO:0000256" key="2">
    <source>
        <dbReference type="ARBA" id="ARBA00023002"/>
    </source>
</evidence>
<dbReference type="PRINTS" id="PR00092">
    <property type="entry name" value="TYROSINASE"/>
</dbReference>
<dbReference type="EMBL" id="ML996694">
    <property type="protein sequence ID" value="KAF2400676.1"/>
    <property type="molecule type" value="Genomic_DNA"/>
</dbReference>
<dbReference type="Gene3D" id="1.10.1280.10">
    <property type="entry name" value="Di-copper center containing domain from catechol oxidase"/>
    <property type="match status" value="1"/>
</dbReference>
<feature type="signal peptide" evidence="3">
    <location>
        <begin position="1"/>
        <end position="19"/>
    </location>
</feature>
<keyword evidence="3" id="KW-0732">Signal</keyword>
<keyword evidence="2" id="KW-0560">Oxidoreductase</keyword>
<sequence>MLLSFLTIGLVGLASTADAFCIPRIRREWRTLSKSEKKAYIDAVQCLWDKPAKVQTRFPGIKNRHDDFVFMHLNATENIVLDPVLGPQTPGGGIHLNGVFLPWHRYMLWEYENALVNECGYNGAQPYWDWSRDTPEFGGDFATSPIFDPVTGFGGNGAGGTVPITDLQAALFGPPVGNCINDGPFASRTLWLGPSYTFNQTARCMKRNIQGAFGNTAQSWSANVVPCLQKQTYAEFAAAVDTDTGATGNFLGIHGGGHYGTGGEMLNLWSSINDPIFYLHHANLDRIWWSWQLLGSGRLTEIGGPRYGNGSGTVTLDTQLWMGYNAQDRPIRQVMDPLNLNGQGILCYVYL</sequence>
<evidence type="ECO:0000256" key="1">
    <source>
        <dbReference type="ARBA" id="ARBA00022723"/>
    </source>
</evidence>
<dbReference type="PANTHER" id="PTHR11474:SF125">
    <property type="entry name" value="N-ACETYL-6-HYDROXYTRYPTOPHAN OXIDASE IVOB-RELATED"/>
    <property type="match status" value="1"/>
</dbReference>
<dbReference type="InterPro" id="IPR008922">
    <property type="entry name" value="Di-copper_centre_dom_sf"/>
</dbReference>
<evidence type="ECO:0000256" key="3">
    <source>
        <dbReference type="SAM" id="SignalP"/>
    </source>
</evidence>
<feature type="chain" id="PRO_5026345016" evidence="3">
    <location>
        <begin position="20"/>
        <end position="351"/>
    </location>
</feature>
<dbReference type="OrthoDB" id="6132182at2759"/>
<dbReference type="PROSITE" id="PS00497">
    <property type="entry name" value="TYROSINASE_1"/>
    <property type="match status" value="1"/>
</dbReference>
<gene>
    <name evidence="6" type="ORF">EJ06DRAFT_556207</name>
</gene>
<dbReference type="AlphaFoldDB" id="A0A6G1HXT1"/>